<evidence type="ECO:0000256" key="1">
    <source>
        <dbReference type="ARBA" id="ARBA00022741"/>
    </source>
</evidence>
<dbReference type="OrthoDB" id="3218228at2"/>
<organism evidence="4 5">
    <name type="scientific">Pseudoscardovia radai</name>
    <dbReference type="NCBI Taxonomy" id="987066"/>
    <lineage>
        <taxon>Bacteria</taxon>
        <taxon>Bacillati</taxon>
        <taxon>Actinomycetota</taxon>
        <taxon>Actinomycetes</taxon>
        <taxon>Bifidobacteriales</taxon>
        <taxon>Bifidobacteriaceae</taxon>
        <taxon>Pseudoscardovia</taxon>
    </lineage>
</organism>
<evidence type="ECO:0000256" key="2">
    <source>
        <dbReference type="ARBA" id="ARBA00022840"/>
    </source>
</evidence>
<dbReference type="SMART" id="SM00943">
    <property type="entry name" value="Prim-Pol"/>
    <property type="match status" value="1"/>
</dbReference>
<dbReference type="InterPro" id="IPR045455">
    <property type="entry name" value="NrS-1_pol-like_helicase"/>
</dbReference>
<feature type="domain" description="SF3 helicase" evidence="3">
    <location>
        <begin position="212"/>
        <end position="426"/>
    </location>
</feature>
<evidence type="ECO:0000313" key="5">
    <source>
        <dbReference type="Proteomes" id="UP000216725"/>
    </source>
</evidence>
<name>A0A261EY27_9BIFI</name>
<dbReference type="InterPro" id="IPR014015">
    <property type="entry name" value="Helicase_SF3_DNA-vir"/>
</dbReference>
<protein>
    <submittedName>
        <fullName evidence="4">DNA primase/polymerase</fullName>
    </submittedName>
</protein>
<dbReference type="Proteomes" id="UP000216725">
    <property type="component" value="Unassembled WGS sequence"/>
</dbReference>
<evidence type="ECO:0000259" key="3">
    <source>
        <dbReference type="PROSITE" id="PS51206"/>
    </source>
</evidence>
<comment type="caution">
    <text evidence="4">The sequence shown here is derived from an EMBL/GenBank/DDBJ whole genome shotgun (WGS) entry which is preliminary data.</text>
</comment>
<dbReference type="SUPFAM" id="SSF52540">
    <property type="entry name" value="P-loop containing nucleoside triphosphate hydrolases"/>
    <property type="match status" value="1"/>
</dbReference>
<keyword evidence="2" id="KW-0067">ATP-binding</keyword>
<dbReference type="SUPFAM" id="SSF56747">
    <property type="entry name" value="Prim-pol domain"/>
    <property type="match status" value="1"/>
</dbReference>
<accession>A0A261EY27</accession>
<proteinExistence type="predicted"/>
<dbReference type="InterPro" id="IPR015330">
    <property type="entry name" value="DNA_primase/pol_bifunc_N"/>
</dbReference>
<dbReference type="AlphaFoldDB" id="A0A261EY27"/>
<dbReference type="EMBL" id="MWWR01000006">
    <property type="protein sequence ID" value="OZG51743.1"/>
    <property type="molecule type" value="Genomic_DNA"/>
</dbReference>
<keyword evidence="5" id="KW-1185">Reference proteome</keyword>
<dbReference type="InterPro" id="IPR027417">
    <property type="entry name" value="P-loop_NTPase"/>
</dbReference>
<gene>
    <name evidence="4" type="ORF">PSRA_0823</name>
</gene>
<dbReference type="Gene3D" id="3.40.50.300">
    <property type="entry name" value="P-loop containing nucleotide triphosphate hydrolases"/>
    <property type="match status" value="1"/>
</dbReference>
<dbReference type="Pfam" id="PF19263">
    <property type="entry name" value="DUF5906"/>
    <property type="match status" value="1"/>
</dbReference>
<evidence type="ECO:0000313" key="4">
    <source>
        <dbReference type="EMBL" id="OZG51743.1"/>
    </source>
</evidence>
<reference evidence="4 5" key="1">
    <citation type="journal article" date="2017" name="BMC Genomics">
        <title>Comparative genomic and phylogenomic analyses of the Bifidobacteriaceae family.</title>
        <authorList>
            <person name="Lugli G.A."/>
            <person name="Milani C."/>
            <person name="Turroni F."/>
            <person name="Duranti S."/>
            <person name="Mancabelli L."/>
            <person name="Mangifesta M."/>
            <person name="Ferrario C."/>
            <person name="Modesto M."/>
            <person name="Mattarelli P."/>
            <person name="Jiri K."/>
            <person name="van Sinderen D."/>
            <person name="Ventura M."/>
        </authorList>
    </citation>
    <scope>NUCLEOTIDE SEQUENCE [LARGE SCALE GENOMIC DNA]</scope>
    <source>
        <strain evidence="4 5">DSM 24742</strain>
    </source>
</reference>
<keyword evidence="1" id="KW-0547">Nucleotide-binding</keyword>
<dbReference type="Pfam" id="PF09250">
    <property type="entry name" value="Prim-Pol"/>
    <property type="match status" value="1"/>
</dbReference>
<dbReference type="RefSeq" id="WP_094660652.1">
    <property type="nucleotide sequence ID" value="NZ_MWWR01000006.1"/>
</dbReference>
<dbReference type="GO" id="GO:0005524">
    <property type="term" value="F:ATP binding"/>
    <property type="evidence" value="ECO:0007669"/>
    <property type="project" value="UniProtKB-KW"/>
</dbReference>
<sequence>MDGTRWALWECSLIPDGPKYFPSALHNIHQGTAEEFDFIDRMNRYVCLPTYNEESLDNKGRRQFTPVPACSLWQAKAVWDFANCWLLLDDQGKHLYRRRVDPTGRMAELGWERVESLADAYHAGKGEANPMWDEQIKTEAAKMSVYGTQDGPLLRVHRGIRFADRIYARDPQTGHVTLIREGKPGWKEASEQAWILTVPCAYDEGLACRAADMLASLTADEASAENLTRMWATPMLEKWKHITYVLHGQGGDGKSLLLGSLSDSFPDCVAQVDAATLAGGRGFEKQQEAHRLIGRLWVFDDDADSIGLADMTTLKKVSTGGAITARLIGRDAVSFSPSATLVIATNNDFLTDGSQASLRRYAFVRMRGPERPGGFGDVVEFRREHGCLGFLMASCDLWLMRGDEPRHDVSLADPLKLTDKEQDIVEAVCDGGGKTAVGDLLVSVSPKRSVQEETLARLGLARLGVVWDKSQGKAVRCIGVVDEARFAPYREAWQEARRMAEAAEAEEASKRVPVPLPDGGDVPAPDATPDSYGFACDYVPARPDKVAVNWKKLVEAPDVDTSKRPDSPVYAVIPAPGYCVLDLDTDKGGGADGWTVLQRETGSYGGERLPRTFVVGTPSGGAHLYYRIPDAMCGHLKDAVHAQGIPVDMRAERKGYVIGAGSVTDAGRYTLLDVPPDGEAVPDLTPQLCQWLVAHGYTDTPAAQGIAGMQAFKTATRDASAAGKGGTWHADMTPIPEGQRNSTLYKWAFGRLYHHSDNSTQIEADVRERGRGSGLPDSEVDTIWRSVQRGVSEAGA</sequence>
<dbReference type="PROSITE" id="PS51206">
    <property type="entry name" value="SF3_HELICASE_1"/>
    <property type="match status" value="1"/>
</dbReference>